<reference evidence="13" key="1">
    <citation type="submission" date="2014-07" db="EMBL/GenBank/DDBJ databases">
        <authorList>
            <person name="Martin A.A"/>
            <person name="De Silva N."/>
        </authorList>
    </citation>
    <scope>NUCLEOTIDE SEQUENCE</scope>
</reference>
<evidence type="ECO:0000256" key="10">
    <source>
        <dbReference type="PIRSR" id="PIRSR000862-1"/>
    </source>
</evidence>
<feature type="active site" description="Nucleophile" evidence="10">
    <location>
        <position position="162"/>
    </location>
</feature>
<comment type="similarity">
    <text evidence="2 9">Belongs to the AB hydrolase superfamily. Lipase family.</text>
</comment>
<evidence type="ECO:0000256" key="7">
    <source>
        <dbReference type="ARBA" id="ARBA00023180"/>
    </source>
</evidence>
<evidence type="ECO:0000313" key="14">
    <source>
        <dbReference type="WBParaSite" id="SVE_0971300.1"/>
    </source>
</evidence>
<evidence type="ECO:0000259" key="12">
    <source>
        <dbReference type="Pfam" id="PF04083"/>
    </source>
</evidence>
<feature type="domain" description="Partial AB-hydrolase lipase" evidence="12">
    <location>
        <begin position="28"/>
        <end position="87"/>
    </location>
</feature>
<dbReference type="FunFam" id="3.40.50.1820:FF:000021">
    <property type="entry name" value="Lipase"/>
    <property type="match status" value="1"/>
</dbReference>
<dbReference type="AlphaFoldDB" id="A0A0K0FKZ9"/>
<keyword evidence="8" id="KW-0458">Lysosome</keyword>
<evidence type="ECO:0000256" key="1">
    <source>
        <dbReference type="ARBA" id="ARBA00004227"/>
    </source>
</evidence>
<dbReference type="InterPro" id="IPR006693">
    <property type="entry name" value="AB_hydrolase_lipase"/>
</dbReference>
<proteinExistence type="inferred from homology"/>
<comment type="subcellular location">
    <subcellularLocation>
        <location evidence="1">Lysosome lumen</location>
    </subcellularLocation>
</comment>
<name>A0A0K0FKZ9_STRVS</name>
<reference evidence="14" key="2">
    <citation type="submission" date="2015-08" db="UniProtKB">
        <authorList>
            <consortium name="WormBaseParasite"/>
        </authorList>
    </citation>
    <scope>IDENTIFICATION</scope>
</reference>
<protein>
    <recommendedName>
        <fullName evidence="9">Lipase</fullName>
    </recommendedName>
</protein>
<evidence type="ECO:0000256" key="3">
    <source>
        <dbReference type="ARBA" id="ARBA00022729"/>
    </source>
</evidence>
<feature type="active site" description="Charge relay system" evidence="10">
    <location>
        <position position="368"/>
    </location>
</feature>
<dbReference type="InterPro" id="IPR025483">
    <property type="entry name" value="Lipase_euk"/>
</dbReference>
<dbReference type="PIRSF" id="PIRSF000862">
    <property type="entry name" value="Steryl_ester_lip"/>
    <property type="match status" value="1"/>
</dbReference>
<dbReference type="InterPro" id="IPR029058">
    <property type="entry name" value="AB_hydrolase_fold"/>
</dbReference>
<accession>A0A0K0FKZ9</accession>
<feature type="active site" description="Charge relay system" evidence="10">
    <location>
        <position position="336"/>
    </location>
</feature>
<evidence type="ECO:0000313" key="13">
    <source>
        <dbReference type="Proteomes" id="UP000035680"/>
    </source>
</evidence>
<dbReference type="GO" id="GO:0016042">
    <property type="term" value="P:lipid catabolic process"/>
    <property type="evidence" value="ECO:0007669"/>
    <property type="project" value="UniProtKB-KW"/>
</dbReference>
<keyword evidence="7" id="KW-0325">Glycoprotein</keyword>
<dbReference type="Proteomes" id="UP000035680">
    <property type="component" value="Unassembled WGS sequence"/>
</dbReference>
<keyword evidence="5 9" id="KW-0442">Lipid degradation</keyword>
<dbReference type="WBParaSite" id="SVE_0971300.1">
    <property type="protein sequence ID" value="SVE_0971300.1"/>
    <property type="gene ID" value="SVE_0971300"/>
</dbReference>
<dbReference type="PANTHER" id="PTHR11005">
    <property type="entry name" value="LYSOSOMAL ACID LIPASE-RELATED"/>
    <property type="match status" value="1"/>
</dbReference>
<sequence>MKSFVIFSLALICYGFGNDPEVNMTPIEIIEYWGYPAEEITATTKDGYVLHMHRIRHGKGQEDKKNKPVVFMQHGLLCSSTNWITNLPTESAAFIFADAGFDVWLGNMRGNTYSIDSTNVDTNSKEFWAFSWDEMVKYDLDAMIDKALEVSGQKDLYYIGHSQGTLTMFSKLSIDPTFKNKIRKFFALAPVGTVGHIKGALEVLAKLLYPEIGFLETILGDKEFLPNNWLMEILNKAVCESFLLKEMCDNILFLIAGPESNQLNATRVPVYMGHTPAATSVQNIVHWMQMVHSKKQEMYDYRNEKENQKHYGQSKPPEYDISNVNVDTYLYWGDSDWLGDPTDIQTHLLVNLNKDIVKASVEFKDFNHFDFIWGLRAPKEVYEPIMNIILHDLSQNNKSV</sequence>
<keyword evidence="3 11" id="KW-0732">Signal</keyword>
<dbReference type="Gene3D" id="3.40.50.1820">
    <property type="entry name" value="alpha/beta hydrolase"/>
    <property type="match status" value="1"/>
</dbReference>
<dbReference type="STRING" id="75913.A0A0K0FKZ9"/>
<organism evidence="13 14">
    <name type="scientific">Strongyloides venezuelensis</name>
    <name type="common">Threadworm</name>
    <dbReference type="NCBI Taxonomy" id="75913"/>
    <lineage>
        <taxon>Eukaryota</taxon>
        <taxon>Metazoa</taxon>
        <taxon>Ecdysozoa</taxon>
        <taxon>Nematoda</taxon>
        <taxon>Chromadorea</taxon>
        <taxon>Rhabditida</taxon>
        <taxon>Tylenchina</taxon>
        <taxon>Panagrolaimomorpha</taxon>
        <taxon>Strongyloidoidea</taxon>
        <taxon>Strongyloididae</taxon>
        <taxon>Strongyloides</taxon>
    </lineage>
</organism>
<evidence type="ECO:0000256" key="11">
    <source>
        <dbReference type="SAM" id="SignalP"/>
    </source>
</evidence>
<dbReference type="GO" id="GO:0043202">
    <property type="term" value="C:lysosomal lumen"/>
    <property type="evidence" value="ECO:0007669"/>
    <property type="project" value="UniProtKB-SubCell"/>
</dbReference>
<feature type="chain" id="PRO_5005329811" description="Lipase" evidence="11">
    <location>
        <begin position="18"/>
        <end position="400"/>
    </location>
</feature>
<dbReference type="Pfam" id="PF04083">
    <property type="entry name" value="Abhydro_lipase"/>
    <property type="match status" value="1"/>
</dbReference>
<feature type="signal peptide" evidence="11">
    <location>
        <begin position="1"/>
        <end position="17"/>
    </location>
</feature>
<evidence type="ECO:0000256" key="8">
    <source>
        <dbReference type="ARBA" id="ARBA00023228"/>
    </source>
</evidence>
<evidence type="ECO:0000256" key="4">
    <source>
        <dbReference type="ARBA" id="ARBA00022801"/>
    </source>
</evidence>
<dbReference type="GO" id="GO:0016788">
    <property type="term" value="F:hydrolase activity, acting on ester bonds"/>
    <property type="evidence" value="ECO:0007669"/>
    <property type="project" value="InterPro"/>
</dbReference>
<dbReference type="SUPFAM" id="SSF53474">
    <property type="entry name" value="alpha/beta-Hydrolases"/>
    <property type="match status" value="1"/>
</dbReference>
<evidence type="ECO:0000256" key="6">
    <source>
        <dbReference type="ARBA" id="ARBA00023098"/>
    </source>
</evidence>
<evidence type="ECO:0000256" key="9">
    <source>
        <dbReference type="PIRNR" id="PIRNR000862"/>
    </source>
</evidence>
<evidence type="ECO:0000256" key="5">
    <source>
        <dbReference type="ARBA" id="ARBA00022963"/>
    </source>
</evidence>
<keyword evidence="4 9" id="KW-0378">Hydrolase</keyword>
<keyword evidence="13" id="KW-1185">Reference proteome</keyword>
<keyword evidence="6" id="KW-0443">Lipid metabolism</keyword>
<evidence type="ECO:0000256" key="2">
    <source>
        <dbReference type="ARBA" id="ARBA00010701"/>
    </source>
</evidence>